<protein>
    <submittedName>
        <fullName evidence="2">Uncharacterized protein</fullName>
    </submittedName>
</protein>
<proteinExistence type="predicted"/>
<feature type="compositionally biased region" description="Basic and acidic residues" evidence="1">
    <location>
        <begin position="220"/>
        <end position="230"/>
    </location>
</feature>
<feature type="compositionally biased region" description="Basic residues" evidence="1">
    <location>
        <begin position="163"/>
        <end position="181"/>
    </location>
</feature>
<dbReference type="Proteomes" id="UP000009027">
    <property type="component" value="Unassembled WGS sequence"/>
</dbReference>
<name>F9WT49_TRYVY</name>
<feature type="compositionally biased region" description="Basic and acidic residues" evidence="1">
    <location>
        <begin position="281"/>
        <end position="297"/>
    </location>
</feature>
<feature type="region of interest" description="Disordered" evidence="1">
    <location>
        <begin position="1"/>
        <end position="188"/>
    </location>
</feature>
<dbReference type="EMBL" id="CAEX01006238">
    <property type="protein sequence ID" value="CCD20740.1"/>
    <property type="molecule type" value="Genomic_DNA"/>
</dbReference>
<evidence type="ECO:0000313" key="3">
    <source>
        <dbReference type="Proteomes" id="UP000009027"/>
    </source>
</evidence>
<evidence type="ECO:0000313" key="2">
    <source>
        <dbReference type="EMBL" id="CCD20740.1"/>
    </source>
</evidence>
<feature type="compositionally biased region" description="Basic and acidic residues" evidence="1">
    <location>
        <begin position="38"/>
        <end position="53"/>
    </location>
</feature>
<feature type="compositionally biased region" description="Basic and acidic residues" evidence="1">
    <location>
        <begin position="1"/>
        <end position="11"/>
    </location>
</feature>
<feature type="compositionally biased region" description="Basic residues" evidence="1">
    <location>
        <begin position="231"/>
        <end position="252"/>
    </location>
</feature>
<feature type="compositionally biased region" description="Basic residues" evidence="1">
    <location>
        <begin position="206"/>
        <end position="219"/>
    </location>
</feature>
<dbReference type="VEuPathDB" id="TriTrypDB:TvY486_0036120"/>
<keyword evidence="3" id="KW-1185">Reference proteome</keyword>
<accession>F9WT49</accession>
<organism evidence="2 3">
    <name type="scientific">Trypanosoma vivax (strain Y486)</name>
    <dbReference type="NCBI Taxonomy" id="1055687"/>
    <lineage>
        <taxon>Eukaryota</taxon>
        <taxon>Discoba</taxon>
        <taxon>Euglenozoa</taxon>
        <taxon>Kinetoplastea</taxon>
        <taxon>Metakinetoplastina</taxon>
        <taxon>Trypanosomatida</taxon>
        <taxon>Trypanosomatidae</taxon>
        <taxon>Trypanosoma</taxon>
        <taxon>Duttonella</taxon>
    </lineage>
</organism>
<gene>
    <name evidence="2" type="ORF">TvY486_0036120</name>
</gene>
<feature type="compositionally biased region" description="Basic and acidic residues" evidence="1">
    <location>
        <begin position="70"/>
        <end position="84"/>
    </location>
</feature>
<sequence length="297" mass="34281">MVEGTGREATVKRGVGPHGPDTRNARAVQTAKRTHAGVHSEEDAIGHQRDKETCTNTRTHGWQARGRSRKVVDHETRSEHEKTNTKKRASTLKEGSATHQRTTCSRQRAQRECKHHQRARTTPQQHAKHMARMSSTTQKAEKQKTRTHKRSKAAAPHDTRHTSKEKRKDKRKRGIQHRGAQRHTCAISRNARCTTRTTSTKNICTTHKRTHSRTASHKKQKDDKAKDTGSRRQHTAHRRNRALRRKHAKHTKAHDALSTRKKRRHSHTDQSGHNPQRKHNKENNTEAKTKTKRREYG</sequence>
<feature type="compositionally biased region" description="Polar residues" evidence="1">
    <location>
        <begin position="97"/>
        <end position="107"/>
    </location>
</feature>
<evidence type="ECO:0000256" key="1">
    <source>
        <dbReference type="SAM" id="MobiDB-lite"/>
    </source>
</evidence>
<reference evidence="2 3" key="1">
    <citation type="journal article" date="2012" name="Proc. Natl. Acad. Sci. U.S.A.">
        <title>Antigenic diversity is generated by distinct evolutionary mechanisms in African trypanosome species.</title>
        <authorList>
            <person name="Jackson A.P."/>
            <person name="Berry A."/>
            <person name="Aslett M."/>
            <person name="Allison H.C."/>
            <person name="Burton P."/>
            <person name="Vavrova-Anderson J."/>
            <person name="Brown R."/>
            <person name="Browne H."/>
            <person name="Corton N."/>
            <person name="Hauser H."/>
            <person name="Gamble J."/>
            <person name="Gilderthorp R."/>
            <person name="Marcello L."/>
            <person name="McQuillan J."/>
            <person name="Otto T.D."/>
            <person name="Quail M.A."/>
            <person name="Sanders M.J."/>
            <person name="van Tonder A."/>
            <person name="Ginger M.L."/>
            <person name="Field M.C."/>
            <person name="Barry J.D."/>
            <person name="Hertz-Fowler C."/>
            <person name="Berriman M."/>
        </authorList>
    </citation>
    <scope>NUCLEOTIDE SEQUENCE</scope>
    <source>
        <strain evidence="2 3">Y486</strain>
    </source>
</reference>
<dbReference type="AlphaFoldDB" id="F9WT49"/>
<feature type="region of interest" description="Disordered" evidence="1">
    <location>
        <begin position="204"/>
        <end position="297"/>
    </location>
</feature>